<dbReference type="OrthoDB" id="4791814at2759"/>
<dbReference type="eggNOG" id="ENOG502TB14">
    <property type="taxonomic scope" value="Eukaryota"/>
</dbReference>
<protein>
    <submittedName>
        <fullName evidence="2">Uncharacterized protein</fullName>
    </submittedName>
</protein>
<feature type="chain" id="PRO_5001454881" evidence="1">
    <location>
        <begin position="19"/>
        <end position="134"/>
    </location>
</feature>
<evidence type="ECO:0000256" key="1">
    <source>
        <dbReference type="SAM" id="SignalP"/>
    </source>
</evidence>
<dbReference type="KEGG" id="cfj:CFIO01_11380"/>
<dbReference type="HOGENOM" id="CLU_166986_0_0_1"/>
<evidence type="ECO:0000313" key="2">
    <source>
        <dbReference type="EMBL" id="EXF75865.1"/>
    </source>
</evidence>
<organism evidence="2 3">
    <name type="scientific">Colletotrichum fioriniae PJ7</name>
    <dbReference type="NCBI Taxonomy" id="1445577"/>
    <lineage>
        <taxon>Eukaryota</taxon>
        <taxon>Fungi</taxon>
        <taxon>Dikarya</taxon>
        <taxon>Ascomycota</taxon>
        <taxon>Pezizomycotina</taxon>
        <taxon>Sordariomycetes</taxon>
        <taxon>Hypocreomycetidae</taxon>
        <taxon>Glomerellales</taxon>
        <taxon>Glomerellaceae</taxon>
        <taxon>Colletotrichum</taxon>
        <taxon>Colletotrichum acutatum species complex</taxon>
    </lineage>
</organism>
<gene>
    <name evidence="2" type="ORF">CFIO01_11380</name>
</gene>
<dbReference type="AlphaFoldDB" id="A0A010QGK0"/>
<name>A0A010QGK0_9PEZI</name>
<keyword evidence="1" id="KW-0732">Signal</keyword>
<comment type="caution">
    <text evidence="2">The sequence shown here is derived from an EMBL/GenBank/DDBJ whole genome shotgun (WGS) entry which is preliminary data.</text>
</comment>
<feature type="signal peptide" evidence="1">
    <location>
        <begin position="1"/>
        <end position="18"/>
    </location>
</feature>
<reference evidence="2 3" key="1">
    <citation type="submission" date="2014-02" db="EMBL/GenBank/DDBJ databases">
        <title>The genome sequence of Colletotrichum fioriniae PJ7.</title>
        <authorList>
            <person name="Baroncelli R."/>
            <person name="Thon M.R."/>
        </authorList>
    </citation>
    <scope>NUCLEOTIDE SEQUENCE [LARGE SCALE GENOMIC DNA]</scope>
    <source>
        <strain evidence="2 3">PJ7</strain>
    </source>
</reference>
<dbReference type="Proteomes" id="UP000020467">
    <property type="component" value="Unassembled WGS sequence"/>
</dbReference>
<accession>A0A010QGK0</accession>
<proteinExistence type="predicted"/>
<evidence type="ECO:0000313" key="3">
    <source>
        <dbReference type="Proteomes" id="UP000020467"/>
    </source>
</evidence>
<keyword evidence="3" id="KW-1185">Reference proteome</keyword>
<sequence>MQLQHTLILSSLATAINAASTCVEGAALSENWERSWFSRQSNGIHVASFRNGYANFAAPSLNSKQGVLQLSNSGTQRLSVCLIKNPSGITCYWLNAGDTCKTNAYVDPNWSLGVRPPTLISYKTTVNVNQVGSV</sequence>
<dbReference type="EMBL" id="JARH01000875">
    <property type="protein sequence ID" value="EXF75865.1"/>
    <property type="molecule type" value="Genomic_DNA"/>
</dbReference>